<evidence type="ECO:0000313" key="5">
    <source>
        <dbReference type="EMBL" id="NRN71105.1"/>
    </source>
</evidence>
<comment type="caution">
    <text evidence="5">The sequence shown here is derived from an EMBL/GenBank/DDBJ whole genome shotgun (WGS) entry which is preliminary data.</text>
</comment>
<dbReference type="Gene3D" id="3.40.50.980">
    <property type="match status" value="2"/>
</dbReference>
<keyword evidence="3" id="KW-0597">Phosphoprotein</keyword>
<dbReference type="PROSITE" id="PS50075">
    <property type="entry name" value="CARRIER"/>
    <property type="match status" value="1"/>
</dbReference>
<evidence type="ECO:0000256" key="2">
    <source>
        <dbReference type="ARBA" id="ARBA00022450"/>
    </source>
</evidence>
<keyword evidence="2" id="KW-0596">Phosphopantetheine</keyword>
<dbReference type="EMBL" id="JAAATY010000051">
    <property type="protein sequence ID" value="NRN71105.1"/>
    <property type="molecule type" value="Genomic_DNA"/>
</dbReference>
<proteinExistence type="predicted"/>
<dbReference type="Pfam" id="PF00501">
    <property type="entry name" value="AMP-binding"/>
    <property type="match status" value="1"/>
</dbReference>
<dbReference type="SUPFAM" id="SSF47336">
    <property type="entry name" value="ACP-like"/>
    <property type="match status" value="1"/>
</dbReference>
<dbReference type="Pfam" id="PF00550">
    <property type="entry name" value="PP-binding"/>
    <property type="match status" value="1"/>
</dbReference>
<dbReference type="PANTHER" id="PTHR45527:SF1">
    <property type="entry name" value="FATTY ACID SYNTHASE"/>
    <property type="match status" value="1"/>
</dbReference>
<dbReference type="SUPFAM" id="SSF52777">
    <property type="entry name" value="CoA-dependent acyltransferases"/>
    <property type="match status" value="2"/>
</dbReference>
<dbReference type="InterPro" id="IPR045851">
    <property type="entry name" value="AMP-bd_C_sf"/>
</dbReference>
<dbReference type="PROSITE" id="PS00455">
    <property type="entry name" value="AMP_BINDING"/>
    <property type="match status" value="1"/>
</dbReference>
<dbReference type="InterPro" id="IPR036736">
    <property type="entry name" value="ACP-like_sf"/>
</dbReference>
<evidence type="ECO:0000259" key="4">
    <source>
        <dbReference type="PROSITE" id="PS50075"/>
    </source>
</evidence>
<dbReference type="RefSeq" id="WP_173142286.1">
    <property type="nucleotide sequence ID" value="NZ_CBCSGW010000025.1"/>
</dbReference>
<dbReference type="Gene3D" id="3.30.559.10">
    <property type="entry name" value="Chloramphenicol acetyltransferase-like domain"/>
    <property type="match status" value="1"/>
</dbReference>
<dbReference type="InterPro" id="IPR001242">
    <property type="entry name" value="Condensation_dom"/>
</dbReference>
<gene>
    <name evidence="5" type="ORF">GC106_83800</name>
</gene>
<dbReference type="SUPFAM" id="SSF56801">
    <property type="entry name" value="Acetyl-CoA synthetase-like"/>
    <property type="match status" value="1"/>
</dbReference>
<dbReference type="PANTHER" id="PTHR45527">
    <property type="entry name" value="NONRIBOSOMAL PEPTIDE SYNTHETASE"/>
    <property type="match status" value="1"/>
</dbReference>
<dbReference type="InterPro" id="IPR009081">
    <property type="entry name" value="PP-bd_ACP"/>
</dbReference>
<dbReference type="Gene3D" id="1.10.1200.10">
    <property type="entry name" value="ACP-like"/>
    <property type="match status" value="1"/>
</dbReference>
<organism evidence="5 6">
    <name type="scientific">Kibdelosporangium persicum</name>
    <dbReference type="NCBI Taxonomy" id="2698649"/>
    <lineage>
        <taxon>Bacteria</taxon>
        <taxon>Bacillati</taxon>
        <taxon>Actinomycetota</taxon>
        <taxon>Actinomycetes</taxon>
        <taxon>Pseudonocardiales</taxon>
        <taxon>Pseudonocardiaceae</taxon>
        <taxon>Kibdelosporangium</taxon>
    </lineage>
</organism>
<dbReference type="Gene3D" id="3.30.559.30">
    <property type="entry name" value="Nonribosomal peptide synthetase, condensation domain"/>
    <property type="match status" value="1"/>
</dbReference>
<dbReference type="Pfam" id="PF00668">
    <property type="entry name" value="Condensation"/>
    <property type="match status" value="1"/>
</dbReference>
<dbReference type="Gene3D" id="3.30.300.30">
    <property type="match status" value="1"/>
</dbReference>
<dbReference type="Pfam" id="PF13193">
    <property type="entry name" value="AMP-binding_C"/>
    <property type="match status" value="1"/>
</dbReference>
<comment type="cofactor">
    <cofactor evidence="1">
        <name>pantetheine 4'-phosphate</name>
        <dbReference type="ChEBI" id="CHEBI:47942"/>
    </cofactor>
</comment>
<dbReference type="InterPro" id="IPR020845">
    <property type="entry name" value="AMP-binding_CS"/>
</dbReference>
<protein>
    <recommendedName>
        <fullName evidence="4">Carrier domain-containing protein</fullName>
    </recommendedName>
</protein>
<evidence type="ECO:0000256" key="3">
    <source>
        <dbReference type="ARBA" id="ARBA00022553"/>
    </source>
</evidence>
<dbReference type="Proteomes" id="UP000763557">
    <property type="component" value="Unassembled WGS sequence"/>
</dbReference>
<keyword evidence="6" id="KW-1185">Reference proteome</keyword>
<dbReference type="InterPro" id="IPR006162">
    <property type="entry name" value="Ppantetheine_attach_site"/>
</dbReference>
<accession>A0ABX2FJU8</accession>
<dbReference type="InterPro" id="IPR023213">
    <property type="entry name" value="CAT-like_dom_sf"/>
</dbReference>
<dbReference type="CDD" id="cd05930">
    <property type="entry name" value="A_NRPS"/>
    <property type="match status" value="1"/>
</dbReference>
<dbReference type="InterPro" id="IPR010071">
    <property type="entry name" value="AA_adenyl_dom"/>
</dbReference>
<dbReference type="InterPro" id="IPR025110">
    <property type="entry name" value="AMP-bd_C"/>
</dbReference>
<reference evidence="5 6" key="1">
    <citation type="submission" date="2020-01" db="EMBL/GenBank/DDBJ databases">
        <title>Kibdelosporangium persica a novel Actinomycetes from a hot desert in Iran.</title>
        <authorList>
            <person name="Safaei N."/>
            <person name="Zaburannyi N."/>
            <person name="Mueller R."/>
            <person name="Wink J."/>
        </authorList>
    </citation>
    <scope>NUCLEOTIDE SEQUENCE [LARGE SCALE GENOMIC DNA]</scope>
    <source>
        <strain evidence="5 6">4NS15</strain>
    </source>
</reference>
<dbReference type="NCBIfam" id="TIGR01733">
    <property type="entry name" value="AA-adenyl-dom"/>
    <property type="match status" value="1"/>
</dbReference>
<dbReference type="InterPro" id="IPR000873">
    <property type="entry name" value="AMP-dep_synth/lig_dom"/>
</dbReference>
<name>A0ABX2FJU8_9PSEU</name>
<sequence length="1003" mass="109933">MIAGVRRAGLSPAQQRLFAEENLYSTGATYTVASGLRLLGDLDVSALRAALAAVTDRHEPLRASFELVNGQPVQVVHDRIDVDWCHAELRGRPTEARHLLAEAQNKPFDLARAPLWRVLLLTLDDREHWFLLTLHHIVVDGWGMSVLWRDIGSAYQAARSGGPAFDPLPLSYTEFAARQQDFLQGKELDRLLAYWRRQLAGPLPEPALPLDRPRPPVRDYSGACTHFTLPPGLVQGVRDLASRNRTTTFVALLSVFACLLSRYSGDDDVIVGVPLANRQWPEAADLVGHLVNPLPLRLRVRDDETVDDLVGQARRATLEAMAHQELPFDRLIRAVAPRRDLSAHPVFQAMFSVQTIPESDVDFPGVPAAALDLPDGRTAALDLNVLFHDTGPGITGFVEYRSEVFDAATIERLAGNLVNLLADAVRPGARIADLRMMAEPDRESRPAAPDDLVHRLIERHADRTPDAIAVRQGADLLTYGELDAKANQVAWMLRDKGIGPDRVVGVVLPRRIETIVTLVGVLKAGGAYLPIDQLFPAERIRQIIDDAQPAVVLREVSPYHDWPQDRPDVPMRPDNLAYVTYTSGSTGRPKGVMITHASVTNFVSPNQPMSPSPHDTVGLHSSPAFDASVYELWSTLCAGAQIVLPERHDRLDPADYHRLASAASALLLTPGLFAALSDHDRSALSRTRHLNLGGDQLDADRVKRTRDADLVTLNCYGPTECTVAATAGPALRRSPFGRVPIGHPLDGVQVYVLDRRLRPVPLGAQGELYIGGAGVARGYLGNPALTAERFVASPFRPGARLYRTGDIVRRLAPDGALEFLGRGDDQVKLRGFRIEPGEIETVLRAHETVRSAVVVLHHAAEPELVGYVVPAGTHSPRREELLDHLRERLPAYMVPATVVVLGELPLTPSGKVDRARLPQPPPVHHSAPETAFTPVQERIASVWREILEIDDIGLDDDFFEIGGDSLIALRVVAELTERGIAISVRDLYRLATVRACAEFAEGG</sequence>
<feature type="domain" description="Carrier" evidence="4">
    <location>
        <begin position="930"/>
        <end position="1003"/>
    </location>
</feature>
<evidence type="ECO:0000313" key="6">
    <source>
        <dbReference type="Proteomes" id="UP000763557"/>
    </source>
</evidence>
<dbReference type="CDD" id="cd19531">
    <property type="entry name" value="LCL_NRPS-like"/>
    <property type="match status" value="1"/>
</dbReference>
<evidence type="ECO:0000256" key="1">
    <source>
        <dbReference type="ARBA" id="ARBA00001957"/>
    </source>
</evidence>
<dbReference type="PROSITE" id="PS00012">
    <property type="entry name" value="PHOSPHOPANTETHEINE"/>
    <property type="match status" value="1"/>
</dbReference>
<dbReference type="Gene3D" id="2.30.38.10">
    <property type="entry name" value="Luciferase, Domain 3"/>
    <property type="match status" value="1"/>
</dbReference>